<gene>
    <name evidence="2" type="ORF">M6B38_341375</name>
</gene>
<organism evidence="2 3">
    <name type="scientific">Iris pallida</name>
    <name type="common">Sweet iris</name>
    <dbReference type="NCBI Taxonomy" id="29817"/>
    <lineage>
        <taxon>Eukaryota</taxon>
        <taxon>Viridiplantae</taxon>
        <taxon>Streptophyta</taxon>
        <taxon>Embryophyta</taxon>
        <taxon>Tracheophyta</taxon>
        <taxon>Spermatophyta</taxon>
        <taxon>Magnoliopsida</taxon>
        <taxon>Liliopsida</taxon>
        <taxon>Asparagales</taxon>
        <taxon>Iridaceae</taxon>
        <taxon>Iridoideae</taxon>
        <taxon>Irideae</taxon>
        <taxon>Iris</taxon>
    </lineage>
</organism>
<feature type="region of interest" description="Disordered" evidence="1">
    <location>
        <begin position="1"/>
        <end position="31"/>
    </location>
</feature>
<accession>A0AAX6GXG4</accession>
<feature type="compositionally biased region" description="Basic and acidic residues" evidence="1">
    <location>
        <begin position="1"/>
        <end position="12"/>
    </location>
</feature>
<dbReference type="AlphaFoldDB" id="A0AAX6GXG4"/>
<reference evidence="2" key="1">
    <citation type="journal article" date="2023" name="GigaByte">
        <title>Genome assembly of the bearded iris, Iris pallida Lam.</title>
        <authorList>
            <person name="Bruccoleri R.E."/>
            <person name="Oakeley E.J."/>
            <person name="Faust A.M.E."/>
            <person name="Altorfer M."/>
            <person name="Dessus-Babus S."/>
            <person name="Burckhardt D."/>
            <person name="Oertli M."/>
            <person name="Naumann U."/>
            <person name="Petersen F."/>
            <person name="Wong J."/>
        </authorList>
    </citation>
    <scope>NUCLEOTIDE SEQUENCE</scope>
    <source>
        <strain evidence="2">GSM-AAB239-AS_SAM_17_03QT</strain>
    </source>
</reference>
<evidence type="ECO:0000256" key="1">
    <source>
        <dbReference type="SAM" id="MobiDB-lite"/>
    </source>
</evidence>
<dbReference type="EMBL" id="JANAVB010015397">
    <property type="protein sequence ID" value="KAJ6833184.1"/>
    <property type="molecule type" value="Genomic_DNA"/>
</dbReference>
<sequence length="126" mass="13891">MENPKKEEDQKIEAGLTRAATRGEEMTLSAEQRSLAGSSALIYGPESTLARRLLRRCCKVFSAWSCRDTTVRRHPRWYQGVDLSSVIPTLATDLNLVTPIDGGTLIYGCGAGYEDVAPRFSKGQHC</sequence>
<proteinExistence type="predicted"/>
<reference evidence="2" key="2">
    <citation type="submission" date="2023-04" db="EMBL/GenBank/DDBJ databases">
        <authorList>
            <person name="Bruccoleri R.E."/>
            <person name="Oakeley E.J."/>
            <person name="Faust A.-M."/>
            <person name="Dessus-Babus S."/>
            <person name="Altorfer M."/>
            <person name="Burckhardt D."/>
            <person name="Oertli M."/>
            <person name="Naumann U."/>
            <person name="Petersen F."/>
            <person name="Wong J."/>
        </authorList>
    </citation>
    <scope>NUCLEOTIDE SEQUENCE</scope>
    <source>
        <strain evidence="2">GSM-AAB239-AS_SAM_17_03QT</strain>
        <tissue evidence="2">Leaf</tissue>
    </source>
</reference>
<keyword evidence="3" id="KW-1185">Reference proteome</keyword>
<dbReference type="Proteomes" id="UP001140949">
    <property type="component" value="Unassembled WGS sequence"/>
</dbReference>
<comment type="caution">
    <text evidence="2">The sequence shown here is derived from an EMBL/GenBank/DDBJ whole genome shotgun (WGS) entry which is preliminary data.</text>
</comment>
<name>A0AAX6GXG4_IRIPA</name>
<evidence type="ECO:0000313" key="2">
    <source>
        <dbReference type="EMBL" id="KAJ6833184.1"/>
    </source>
</evidence>
<evidence type="ECO:0000313" key="3">
    <source>
        <dbReference type="Proteomes" id="UP001140949"/>
    </source>
</evidence>
<protein>
    <submittedName>
        <fullName evidence="2">Uncharacterized protein</fullName>
    </submittedName>
</protein>